<evidence type="ECO:0000313" key="3">
    <source>
        <dbReference type="Proteomes" id="UP000033072"/>
    </source>
</evidence>
<dbReference type="KEGG" id="mls:MSLAZ_0763"/>
<dbReference type="EMBL" id="CP009515">
    <property type="protein sequence ID" value="AKB74024.1"/>
    <property type="molecule type" value="Genomic_DNA"/>
</dbReference>
<sequence length="119" mass="14176">MGDSCLKRDLPADILPHLTGLKPTPSQVRKTIDYTEEYFSYPRKPIFDSHNIGRLRQLVWRHFKKTEKSRKKQKKAEKSRKKQKKAEKSRKKQKKAEKSRKRSENNKNRCGEKYFSGII</sequence>
<evidence type="ECO:0000256" key="1">
    <source>
        <dbReference type="SAM" id="MobiDB-lite"/>
    </source>
</evidence>
<gene>
    <name evidence="2" type="ORF">MSLAZ_0763</name>
</gene>
<name>A0A0E3S086_9EURY</name>
<protein>
    <submittedName>
        <fullName evidence="2">Uncharacterized protein</fullName>
    </submittedName>
</protein>
<feature type="region of interest" description="Disordered" evidence="1">
    <location>
        <begin position="63"/>
        <end position="119"/>
    </location>
</feature>
<accession>A0A0E3S086</accession>
<dbReference type="GeneID" id="24805466"/>
<feature type="compositionally biased region" description="Basic and acidic residues" evidence="1">
    <location>
        <begin position="102"/>
        <end position="112"/>
    </location>
</feature>
<dbReference type="RefSeq" id="WP_048124809.1">
    <property type="nucleotide sequence ID" value="NZ_CP009515.1"/>
</dbReference>
<organism evidence="2 3">
    <name type="scientific">Methanosarcina lacustris Z-7289</name>
    <dbReference type="NCBI Taxonomy" id="1434111"/>
    <lineage>
        <taxon>Archaea</taxon>
        <taxon>Methanobacteriati</taxon>
        <taxon>Methanobacteriota</taxon>
        <taxon>Stenosarchaea group</taxon>
        <taxon>Methanomicrobia</taxon>
        <taxon>Methanosarcinales</taxon>
        <taxon>Methanosarcinaceae</taxon>
        <taxon>Methanosarcina</taxon>
    </lineage>
</organism>
<keyword evidence="3" id="KW-1185">Reference proteome</keyword>
<dbReference type="AlphaFoldDB" id="A0A0E3S086"/>
<reference evidence="2 3" key="1">
    <citation type="submission" date="2014-07" db="EMBL/GenBank/DDBJ databases">
        <title>Methanogenic archaea and the global carbon cycle.</title>
        <authorList>
            <person name="Henriksen J.R."/>
            <person name="Luke J."/>
            <person name="Reinhart S."/>
            <person name="Benedict M.N."/>
            <person name="Youngblut N.D."/>
            <person name="Metcalf M.E."/>
            <person name="Whitaker R.J."/>
            <person name="Metcalf W.W."/>
        </authorList>
    </citation>
    <scope>NUCLEOTIDE SEQUENCE [LARGE SCALE GENOMIC DNA]</scope>
    <source>
        <strain evidence="2 3">Z-7289</strain>
    </source>
</reference>
<feature type="compositionally biased region" description="Basic residues" evidence="1">
    <location>
        <begin position="63"/>
        <end position="101"/>
    </location>
</feature>
<dbReference type="PATRIC" id="fig|1434111.4.peg.961"/>
<proteinExistence type="predicted"/>
<evidence type="ECO:0000313" key="2">
    <source>
        <dbReference type="EMBL" id="AKB74024.1"/>
    </source>
</evidence>
<dbReference type="Proteomes" id="UP000033072">
    <property type="component" value="Chromosome"/>
</dbReference>
<dbReference type="HOGENOM" id="CLU_2056065_0_0_2"/>